<evidence type="ECO:0000256" key="1">
    <source>
        <dbReference type="SAM" id="SignalP"/>
    </source>
</evidence>
<evidence type="ECO:0000313" key="2">
    <source>
        <dbReference type="EMBL" id="CAK0874030.1"/>
    </source>
</evidence>
<dbReference type="Proteomes" id="UP001189429">
    <property type="component" value="Unassembled WGS sequence"/>
</dbReference>
<reference evidence="2" key="1">
    <citation type="submission" date="2023-10" db="EMBL/GenBank/DDBJ databases">
        <authorList>
            <person name="Chen Y."/>
            <person name="Shah S."/>
            <person name="Dougan E. K."/>
            <person name="Thang M."/>
            <person name="Chan C."/>
        </authorList>
    </citation>
    <scope>NUCLEOTIDE SEQUENCE [LARGE SCALE GENOMIC DNA]</scope>
</reference>
<proteinExistence type="predicted"/>
<gene>
    <name evidence="2" type="ORF">PCOR1329_LOCUS59061</name>
</gene>
<accession>A0ABN9VPH3</accession>
<feature type="chain" id="PRO_5045081197" description="Protein xylosyltransferase" evidence="1">
    <location>
        <begin position="17"/>
        <end position="271"/>
    </location>
</feature>
<keyword evidence="1" id="KW-0732">Signal</keyword>
<name>A0ABN9VPH3_9DINO</name>
<evidence type="ECO:0008006" key="4">
    <source>
        <dbReference type="Google" id="ProtNLM"/>
    </source>
</evidence>
<feature type="signal peptide" evidence="1">
    <location>
        <begin position="1"/>
        <end position="16"/>
    </location>
</feature>
<comment type="caution">
    <text evidence="2">The sequence shown here is derived from an EMBL/GenBank/DDBJ whole genome shotgun (WGS) entry which is preliminary data.</text>
</comment>
<sequence length="271" mass="30669">MLYFLVFGHLVIVLNALTFGSKNRALPKHGRVAILLRGQAFRQQWMNHVDARSGCHDDSIPAQLKCTDSLLKHIVTPLERNFNTVEFFVVNGIDKSACPNFRNLLMPKFAKWGGAAAKEFDSKTQADNMRATLELFKDTVGGSDYIAKWYDLIIILRHDAEWLSSITEWPTAEFDKLNLFSLCEDGFGRHQGPKENCVNDILHMMPGSLWKGFRNAVGSRLCYNPGHRRGLGHDCYRAFARQVGEDNITFVTDWRPGVIPHFGGNGILELM</sequence>
<protein>
    <recommendedName>
        <fullName evidence="4">Protein xylosyltransferase</fullName>
    </recommendedName>
</protein>
<evidence type="ECO:0000313" key="3">
    <source>
        <dbReference type="Proteomes" id="UP001189429"/>
    </source>
</evidence>
<dbReference type="EMBL" id="CAUYUJ010017351">
    <property type="protein sequence ID" value="CAK0874030.1"/>
    <property type="molecule type" value="Genomic_DNA"/>
</dbReference>
<keyword evidence="3" id="KW-1185">Reference proteome</keyword>
<organism evidence="2 3">
    <name type="scientific">Prorocentrum cordatum</name>
    <dbReference type="NCBI Taxonomy" id="2364126"/>
    <lineage>
        <taxon>Eukaryota</taxon>
        <taxon>Sar</taxon>
        <taxon>Alveolata</taxon>
        <taxon>Dinophyceae</taxon>
        <taxon>Prorocentrales</taxon>
        <taxon>Prorocentraceae</taxon>
        <taxon>Prorocentrum</taxon>
    </lineage>
</organism>